<dbReference type="AlphaFoldDB" id="A0A9D3Z3A9"/>
<proteinExistence type="predicted"/>
<dbReference type="Proteomes" id="UP000828390">
    <property type="component" value="Unassembled WGS sequence"/>
</dbReference>
<reference evidence="1" key="1">
    <citation type="journal article" date="2019" name="bioRxiv">
        <title>The Genome of the Zebra Mussel, Dreissena polymorpha: A Resource for Invasive Species Research.</title>
        <authorList>
            <person name="McCartney M.A."/>
            <person name="Auch B."/>
            <person name="Kono T."/>
            <person name="Mallez S."/>
            <person name="Zhang Y."/>
            <person name="Obille A."/>
            <person name="Becker A."/>
            <person name="Abrahante J.E."/>
            <person name="Garbe J."/>
            <person name="Badalamenti J.P."/>
            <person name="Herman A."/>
            <person name="Mangelson H."/>
            <person name="Liachko I."/>
            <person name="Sullivan S."/>
            <person name="Sone E.D."/>
            <person name="Koren S."/>
            <person name="Silverstein K.A.T."/>
            <person name="Beckman K.B."/>
            <person name="Gohl D.M."/>
        </authorList>
    </citation>
    <scope>NUCLEOTIDE SEQUENCE</scope>
    <source>
        <strain evidence="1">Duluth1</strain>
        <tissue evidence="1">Whole animal</tissue>
    </source>
</reference>
<reference evidence="1" key="2">
    <citation type="submission" date="2020-11" db="EMBL/GenBank/DDBJ databases">
        <authorList>
            <person name="McCartney M.A."/>
            <person name="Auch B."/>
            <person name="Kono T."/>
            <person name="Mallez S."/>
            <person name="Becker A."/>
            <person name="Gohl D.M."/>
            <person name="Silverstein K.A.T."/>
            <person name="Koren S."/>
            <person name="Bechman K.B."/>
            <person name="Herman A."/>
            <person name="Abrahante J.E."/>
            <person name="Garbe J."/>
        </authorList>
    </citation>
    <scope>NUCLEOTIDE SEQUENCE</scope>
    <source>
        <strain evidence="1">Duluth1</strain>
        <tissue evidence="1">Whole animal</tissue>
    </source>
</reference>
<evidence type="ECO:0000313" key="2">
    <source>
        <dbReference type="Proteomes" id="UP000828390"/>
    </source>
</evidence>
<dbReference type="EMBL" id="JAIWYP010000014">
    <property type="protein sequence ID" value="KAH3712095.1"/>
    <property type="molecule type" value="Genomic_DNA"/>
</dbReference>
<name>A0A9D3Z3A9_DREPO</name>
<comment type="caution">
    <text evidence="1">The sequence shown here is derived from an EMBL/GenBank/DDBJ whole genome shotgun (WGS) entry which is preliminary data.</text>
</comment>
<protein>
    <submittedName>
        <fullName evidence="1">Uncharacterized protein</fullName>
    </submittedName>
</protein>
<organism evidence="1 2">
    <name type="scientific">Dreissena polymorpha</name>
    <name type="common">Zebra mussel</name>
    <name type="synonym">Mytilus polymorpha</name>
    <dbReference type="NCBI Taxonomy" id="45954"/>
    <lineage>
        <taxon>Eukaryota</taxon>
        <taxon>Metazoa</taxon>
        <taxon>Spiralia</taxon>
        <taxon>Lophotrochozoa</taxon>
        <taxon>Mollusca</taxon>
        <taxon>Bivalvia</taxon>
        <taxon>Autobranchia</taxon>
        <taxon>Heteroconchia</taxon>
        <taxon>Euheterodonta</taxon>
        <taxon>Imparidentia</taxon>
        <taxon>Neoheterodontei</taxon>
        <taxon>Myida</taxon>
        <taxon>Dreissenoidea</taxon>
        <taxon>Dreissenidae</taxon>
        <taxon>Dreissena</taxon>
    </lineage>
</organism>
<accession>A0A9D3Z3A9</accession>
<sequence>MISVQVKQEATDHPYKSLTVTGVEARRKCIDSNHPFVPVANNFARQANCALERIRPKPLTDSNFEFEMDFLKCPEFFVADVYCGTARHRVFATHKQLELLSTCKRRFLDATFSVLGDPFASG</sequence>
<keyword evidence="2" id="KW-1185">Reference proteome</keyword>
<evidence type="ECO:0000313" key="1">
    <source>
        <dbReference type="EMBL" id="KAH3712095.1"/>
    </source>
</evidence>
<gene>
    <name evidence="1" type="ORF">DPMN_071774</name>
</gene>